<comment type="caution">
    <text evidence="1">The sequence shown here is derived from an EMBL/GenBank/DDBJ whole genome shotgun (WGS) entry which is preliminary data.</text>
</comment>
<proteinExistence type="predicted"/>
<keyword evidence="2" id="KW-1185">Reference proteome</keyword>
<dbReference type="EMBL" id="VKHS01000173">
    <property type="protein sequence ID" value="MBB0229808.1"/>
    <property type="molecule type" value="Genomic_DNA"/>
</dbReference>
<sequence length="165" mass="17850">MPPERRRAAGRRAGRGATLHGMRFPFAHRWRRPAPPVSPGGTERGYDAEGVAELLSECPLLRERAAARGVVLSGDPESLTLLDQLPPLWLEDPEELPALATDAGLYLGTVIVRSLPGARWAPGEDGGPEVALPSGRRLDVERLGREWAENGTPELSRMYAEAAEG</sequence>
<dbReference type="Pfam" id="PF19794">
    <property type="entry name" value="DUF6278"/>
    <property type="match status" value="1"/>
</dbReference>
<evidence type="ECO:0000313" key="1">
    <source>
        <dbReference type="EMBL" id="MBB0229808.1"/>
    </source>
</evidence>
<dbReference type="AlphaFoldDB" id="A0A7W3XWG3"/>
<reference evidence="2" key="1">
    <citation type="submission" date="2019-10" db="EMBL/GenBank/DDBJ databases">
        <title>Streptomyces sp. nov., a novel actinobacterium isolated from alkaline environment.</title>
        <authorList>
            <person name="Golinska P."/>
        </authorList>
    </citation>
    <scope>NUCLEOTIDE SEQUENCE [LARGE SCALE GENOMIC DNA]</scope>
    <source>
        <strain evidence="2">DSM 42108</strain>
    </source>
</reference>
<organism evidence="1 2">
    <name type="scientific">Streptomyces calidiresistens</name>
    <dbReference type="NCBI Taxonomy" id="1485586"/>
    <lineage>
        <taxon>Bacteria</taxon>
        <taxon>Bacillati</taxon>
        <taxon>Actinomycetota</taxon>
        <taxon>Actinomycetes</taxon>
        <taxon>Kitasatosporales</taxon>
        <taxon>Streptomycetaceae</taxon>
        <taxon>Streptomyces</taxon>
    </lineage>
</organism>
<dbReference type="Proteomes" id="UP000530234">
    <property type="component" value="Unassembled WGS sequence"/>
</dbReference>
<protein>
    <submittedName>
        <fullName evidence="1">Uncharacterized protein</fullName>
    </submittedName>
</protein>
<name>A0A7W3XWG3_9ACTN</name>
<evidence type="ECO:0000313" key="2">
    <source>
        <dbReference type="Proteomes" id="UP000530234"/>
    </source>
</evidence>
<gene>
    <name evidence="1" type="ORF">FOE67_09850</name>
</gene>
<accession>A0A7W3XWG3</accession>
<dbReference type="InterPro" id="IPR046245">
    <property type="entry name" value="DUF6278"/>
</dbReference>